<gene>
    <name evidence="1" type="ORF">R3W88_014812</name>
</gene>
<protein>
    <recommendedName>
        <fullName evidence="3">Peptidase A2 domain-containing protein</fullName>
    </recommendedName>
</protein>
<keyword evidence="2" id="KW-1185">Reference proteome</keyword>
<dbReference type="Proteomes" id="UP001311915">
    <property type="component" value="Unassembled WGS sequence"/>
</dbReference>
<reference evidence="1 2" key="1">
    <citation type="submission" date="2023-10" db="EMBL/GenBank/DDBJ databases">
        <title>Genome-Wide Identification Analysis in wild type Solanum Pinnatisectum Reveals Some Genes Defensing Phytophthora Infestans.</title>
        <authorList>
            <person name="Sun C."/>
        </authorList>
    </citation>
    <scope>NUCLEOTIDE SEQUENCE [LARGE SCALE GENOMIC DNA]</scope>
    <source>
        <strain evidence="1">LQN</strain>
        <tissue evidence="1">Leaf</tissue>
    </source>
</reference>
<accession>A0AAV9KT08</accession>
<dbReference type="EMBL" id="JAWPEI010000009">
    <property type="protein sequence ID" value="KAK4716474.1"/>
    <property type="molecule type" value="Genomic_DNA"/>
</dbReference>
<dbReference type="AlphaFoldDB" id="A0AAV9KT08"/>
<proteinExistence type="predicted"/>
<evidence type="ECO:0000313" key="2">
    <source>
        <dbReference type="Proteomes" id="UP001311915"/>
    </source>
</evidence>
<name>A0AAV9KT08_9SOLN</name>
<sequence length="181" mass="21002">MTRRTEFFKRRSPGNYRKNDSFFIHNKHGYFAKNCPQSKRSVKTLKLFDDIADHTCLYLSRDDDFELIFTLEDEPMSETLFSIDVYEMVGDDTNIDNDLGHNMYQISNTKEEMFDFPREFDTPYVQLAIYSSKSGKVVQLITLMDTGVASSILNPAVLPNHQLISHSKISAHYQRISLRPS</sequence>
<organism evidence="1 2">
    <name type="scientific">Solanum pinnatisectum</name>
    <name type="common">tansyleaf nightshade</name>
    <dbReference type="NCBI Taxonomy" id="50273"/>
    <lineage>
        <taxon>Eukaryota</taxon>
        <taxon>Viridiplantae</taxon>
        <taxon>Streptophyta</taxon>
        <taxon>Embryophyta</taxon>
        <taxon>Tracheophyta</taxon>
        <taxon>Spermatophyta</taxon>
        <taxon>Magnoliopsida</taxon>
        <taxon>eudicotyledons</taxon>
        <taxon>Gunneridae</taxon>
        <taxon>Pentapetalae</taxon>
        <taxon>asterids</taxon>
        <taxon>lamiids</taxon>
        <taxon>Solanales</taxon>
        <taxon>Solanaceae</taxon>
        <taxon>Solanoideae</taxon>
        <taxon>Solaneae</taxon>
        <taxon>Solanum</taxon>
    </lineage>
</organism>
<evidence type="ECO:0008006" key="3">
    <source>
        <dbReference type="Google" id="ProtNLM"/>
    </source>
</evidence>
<evidence type="ECO:0000313" key="1">
    <source>
        <dbReference type="EMBL" id="KAK4716474.1"/>
    </source>
</evidence>
<comment type="caution">
    <text evidence="1">The sequence shown here is derived from an EMBL/GenBank/DDBJ whole genome shotgun (WGS) entry which is preliminary data.</text>
</comment>